<protein>
    <submittedName>
        <fullName evidence="1">Uncharacterized protein</fullName>
    </submittedName>
</protein>
<evidence type="ECO:0000313" key="1">
    <source>
        <dbReference type="EMBL" id="MCW9708090.1"/>
    </source>
</evidence>
<dbReference type="RefSeq" id="WP_265766876.1">
    <property type="nucleotide sequence ID" value="NZ_JAGGJA010000010.1"/>
</dbReference>
<keyword evidence="2" id="KW-1185">Reference proteome</keyword>
<dbReference type="EMBL" id="JAGGJA010000010">
    <property type="protein sequence ID" value="MCW9708090.1"/>
    <property type="molecule type" value="Genomic_DNA"/>
</dbReference>
<accession>A0ABT3PQI5</accession>
<sequence>MTVTKEQLDNLRTEDGYFSEPEAKLLEKMEGKPLNEIVQDVEQQSNIPKGNPATDWSRKQKLAYLEDHSHQDYKTLIDERK</sequence>
<reference evidence="1 2" key="1">
    <citation type="submission" date="2021-03" db="EMBL/GenBank/DDBJ databases">
        <title>Aliifodinibius sp. nov., a new bacterium isolated from saline soil.</title>
        <authorList>
            <person name="Galisteo C."/>
            <person name="De La Haba R."/>
            <person name="Sanchez-Porro C."/>
            <person name="Ventosa A."/>
        </authorList>
    </citation>
    <scope>NUCLEOTIDE SEQUENCE [LARGE SCALE GENOMIC DNA]</scope>
    <source>
        <strain evidence="1 2">1BSP15-2V2</strain>
    </source>
</reference>
<gene>
    <name evidence="1" type="ORF">J6I44_14585</name>
</gene>
<evidence type="ECO:0000313" key="2">
    <source>
        <dbReference type="Proteomes" id="UP001207918"/>
    </source>
</evidence>
<proteinExistence type="predicted"/>
<comment type="caution">
    <text evidence="1">The sequence shown here is derived from an EMBL/GenBank/DDBJ whole genome shotgun (WGS) entry which is preliminary data.</text>
</comment>
<name>A0ABT3PQI5_9BACT</name>
<organism evidence="1 2">
    <name type="scientific">Fodinibius salsisoli</name>
    <dbReference type="NCBI Taxonomy" id="2820877"/>
    <lineage>
        <taxon>Bacteria</taxon>
        <taxon>Pseudomonadati</taxon>
        <taxon>Balneolota</taxon>
        <taxon>Balneolia</taxon>
        <taxon>Balneolales</taxon>
        <taxon>Balneolaceae</taxon>
        <taxon>Fodinibius</taxon>
    </lineage>
</organism>
<dbReference type="Proteomes" id="UP001207918">
    <property type="component" value="Unassembled WGS sequence"/>
</dbReference>